<evidence type="ECO:0000256" key="1">
    <source>
        <dbReference type="ARBA" id="ARBA00004141"/>
    </source>
</evidence>
<dbReference type="Pfam" id="PF03208">
    <property type="entry name" value="PRA1"/>
    <property type="match status" value="1"/>
</dbReference>
<evidence type="ECO:0000256" key="2">
    <source>
        <dbReference type="ARBA" id="ARBA00004234"/>
    </source>
</evidence>
<evidence type="ECO:0000256" key="4">
    <source>
        <dbReference type="ARBA" id="ARBA00022692"/>
    </source>
</evidence>
<protein>
    <recommendedName>
        <fullName evidence="7">PRA1 family protein</fullName>
    </recommendedName>
</protein>
<evidence type="ECO:0000313" key="9">
    <source>
        <dbReference type="Proteomes" id="UP001372834"/>
    </source>
</evidence>
<evidence type="ECO:0000256" key="3">
    <source>
        <dbReference type="ARBA" id="ARBA00006483"/>
    </source>
</evidence>
<name>A0AAN8SDT4_POLSC</name>
<feature type="transmembrane region" description="Helical" evidence="7">
    <location>
        <begin position="81"/>
        <end position="102"/>
    </location>
</feature>
<feature type="transmembrane region" description="Helical" evidence="7">
    <location>
        <begin position="21"/>
        <end position="40"/>
    </location>
</feature>
<dbReference type="GO" id="GO:0016020">
    <property type="term" value="C:membrane"/>
    <property type="evidence" value="ECO:0007669"/>
    <property type="project" value="UniProtKB-SubCell"/>
</dbReference>
<keyword evidence="6 7" id="KW-0472">Membrane</keyword>
<sequence length="118" mass="12696">MAEEVSVSGTMEVPNAPSSRLTSPLLLIAVGVSLGVGYKLSKRQNEKKLVIFGHEVTLAQQYGVLAICSIFLFMWAGAGAAVFWVLGASFFIITLHAAFFNIEAVVKTEDSFGLLEEV</sequence>
<dbReference type="GO" id="GO:0008021">
    <property type="term" value="C:synaptic vesicle"/>
    <property type="evidence" value="ECO:0007669"/>
    <property type="project" value="UniProtKB-SubCell"/>
</dbReference>
<organism evidence="8 9">
    <name type="scientific">Polyplax serrata</name>
    <name type="common">Common mouse louse</name>
    <dbReference type="NCBI Taxonomy" id="468196"/>
    <lineage>
        <taxon>Eukaryota</taxon>
        <taxon>Metazoa</taxon>
        <taxon>Ecdysozoa</taxon>
        <taxon>Arthropoda</taxon>
        <taxon>Hexapoda</taxon>
        <taxon>Insecta</taxon>
        <taxon>Pterygota</taxon>
        <taxon>Neoptera</taxon>
        <taxon>Paraneoptera</taxon>
        <taxon>Psocodea</taxon>
        <taxon>Troctomorpha</taxon>
        <taxon>Phthiraptera</taxon>
        <taxon>Anoplura</taxon>
        <taxon>Polyplacidae</taxon>
        <taxon>Polyplax</taxon>
    </lineage>
</organism>
<gene>
    <name evidence="8" type="ORF">RUM43_001276</name>
</gene>
<dbReference type="PANTHER" id="PTHR19317">
    <property type="entry name" value="PRENYLATED RAB ACCEPTOR 1-RELATED"/>
    <property type="match status" value="1"/>
</dbReference>
<feature type="transmembrane region" description="Helical" evidence="7">
    <location>
        <begin position="52"/>
        <end position="75"/>
    </location>
</feature>
<comment type="subcellular location">
    <subcellularLocation>
        <location evidence="2">Cytoplasmic vesicle</location>
        <location evidence="2">Secretory vesicle</location>
        <location evidence="2">Synaptic vesicle</location>
    </subcellularLocation>
    <subcellularLocation>
        <location evidence="1 7">Membrane</location>
        <topology evidence="1 7">Multi-pass membrane protein</topology>
    </subcellularLocation>
</comment>
<keyword evidence="4 7" id="KW-0812">Transmembrane</keyword>
<dbReference type="Proteomes" id="UP001372834">
    <property type="component" value="Unassembled WGS sequence"/>
</dbReference>
<proteinExistence type="inferred from homology"/>
<dbReference type="InterPro" id="IPR004895">
    <property type="entry name" value="Prenylated_rab_accept_PRA1"/>
</dbReference>
<accession>A0AAN8SDT4</accession>
<reference evidence="8 9" key="1">
    <citation type="submission" date="2023-10" db="EMBL/GenBank/DDBJ databases">
        <title>Genomes of two closely related lineages of the louse Polyplax serrata with different host specificities.</title>
        <authorList>
            <person name="Martinu J."/>
            <person name="Tarabai H."/>
            <person name="Stefka J."/>
            <person name="Hypsa V."/>
        </authorList>
    </citation>
    <scope>NUCLEOTIDE SEQUENCE [LARGE SCALE GENOMIC DNA]</scope>
    <source>
        <strain evidence="8">HR10_N</strain>
    </source>
</reference>
<keyword evidence="5 7" id="KW-1133">Transmembrane helix</keyword>
<comment type="similarity">
    <text evidence="3 7">Belongs to the PRA1 family.</text>
</comment>
<evidence type="ECO:0000256" key="7">
    <source>
        <dbReference type="RuleBase" id="RU363107"/>
    </source>
</evidence>
<dbReference type="GO" id="GO:0005794">
    <property type="term" value="C:Golgi apparatus"/>
    <property type="evidence" value="ECO:0007669"/>
    <property type="project" value="TreeGrafter"/>
</dbReference>
<dbReference type="PANTHER" id="PTHR19317:SF0">
    <property type="entry name" value="PRENYLATED RAB ACCEPTOR PROTEIN 1"/>
    <property type="match status" value="1"/>
</dbReference>
<dbReference type="EMBL" id="JAWJWE010000001">
    <property type="protein sequence ID" value="KAK6645000.1"/>
    <property type="molecule type" value="Genomic_DNA"/>
</dbReference>
<evidence type="ECO:0000256" key="6">
    <source>
        <dbReference type="ARBA" id="ARBA00023136"/>
    </source>
</evidence>
<comment type="caution">
    <text evidence="8">The sequence shown here is derived from an EMBL/GenBank/DDBJ whole genome shotgun (WGS) entry which is preliminary data.</text>
</comment>
<evidence type="ECO:0000313" key="8">
    <source>
        <dbReference type="EMBL" id="KAK6645000.1"/>
    </source>
</evidence>
<evidence type="ECO:0000256" key="5">
    <source>
        <dbReference type="ARBA" id="ARBA00022989"/>
    </source>
</evidence>
<dbReference type="AlphaFoldDB" id="A0AAN8SDT4"/>